<dbReference type="InterPro" id="IPR020846">
    <property type="entry name" value="MFS_dom"/>
</dbReference>
<evidence type="ECO:0000313" key="12">
    <source>
        <dbReference type="Proteomes" id="UP000006591"/>
    </source>
</evidence>
<keyword evidence="2" id="KW-0592">Phosphate transport</keyword>
<feature type="transmembrane region" description="Helical" evidence="9">
    <location>
        <begin position="367"/>
        <end position="384"/>
    </location>
</feature>
<organism evidence="11">
    <name type="scientific">Oryza nivara</name>
    <name type="common">Indian wild rice</name>
    <name type="synonym">Oryza sativa f. spontanea</name>
    <dbReference type="NCBI Taxonomy" id="4536"/>
    <lineage>
        <taxon>Eukaryota</taxon>
        <taxon>Viridiplantae</taxon>
        <taxon>Streptophyta</taxon>
        <taxon>Embryophyta</taxon>
        <taxon>Tracheophyta</taxon>
        <taxon>Spermatophyta</taxon>
        <taxon>Magnoliopsida</taxon>
        <taxon>Liliopsida</taxon>
        <taxon>Poales</taxon>
        <taxon>Poaceae</taxon>
        <taxon>BOP clade</taxon>
        <taxon>Oryzoideae</taxon>
        <taxon>Oryzeae</taxon>
        <taxon>Oryzinae</taxon>
        <taxon>Oryza</taxon>
    </lineage>
</organism>
<evidence type="ECO:0000259" key="10">
    <source>
        <dbReference type="PROSITE" id="PS50850"/>
    </source>
</evidence>
<evidence type="ECO:0000256" key="2">
    <source>
        <dbReference type="ARBA" id="ARBA00022592"/>
    </source>
</evidence>
<dbReference type="Pfam" id="PF07690">
    <property type="entry name" value="MFS_1"/>
    <property type="match status" value="1"/>
</dbReference>
<name>A0A0E0HNA3_ORYNI</name>
<feature type="domain" description="Major facilitator superfamily (MFS) profile" evidence="10">
    <location>
        <begin position="130"/>
        <end position="571"/>
    </location>
</feature>
<keyword evidence="5 9" id="KW-1133">Transmembrane helix</keyword>
<comment type="similarity">
    <text evidence="8">Belongs to the major facilitator superfamily. Phosphate:H(+) symporter (TC 2.A.1.9) family.</text>
</comment>
<evidence type="ECO:0000256" key="8">
    <source>
        <dbReference type="ARBA" id="ARBA00044504"/>
    </source>
</evidence>
<sequence length="602" mass="63116">MGEVATTTLLLTSHEAKPAKAPSIHDAIEVYIGATGARQLLKAMLLAFAWAFDAQQVFMSVFTDAEPPWHCTGVVDAVAAVAGDSGSSCSSPATSASPCALPLGTWEWDRLAKTSVVSDWALNCSGGGPALVSLPASSFFIGNLVVVLPYSLICAPMCDRGSGVHVRVHGRGPALVSLPASSFFAGNLAGGFLLATLADTHLGRRKMLLLSLVTMSVAAALTAFLPNVWVYSALRFVSGFGRSMVGTSAMVLSTELVGKRWRNTVSAAGFVFFSVGFVSLPALAYTFREASWRNMYESPRWLLVRGRKQEAIEAVRQIASLNGGGGGITTSSFSMLDACAVELGDGGEGMFATLHSIWERRWALRRLAAITAASFGVGMVYYGMPLNVGSLSPSNLYLSVAYNAVAELPSSILAWLLTGRWFNRRGSVVALTTASGLCSLAACVPAVVLPDGARMAAEVASFFASCTALAACVPAVVLPDGARMAAEVASFFASCTAYDMMLMYTIELFPTSVRNSAVGLVRQAVALGGVVAPVLVALGRETTSYWSSSFGLFGLAVGCLGLLVTCLPETRGRRLSDTMEEEEAAILSSSGASDMENNGELV</sequence>
<evidence type="ECO:0000256" key="9">
    <source>
        <dbReference type="SAM" id="Phobius"/>
    </source>
</evidence>
<dbReference type="GO" id="GO:0006817">
    <property type="term" value="P:phosphate ion transport"/>
    <property type="evidence" value="ECO:0007669"/>
    <property type="project" value="UniProtKB-KW"/>
</dbReference>
<dbReference type="PROSITE" id="PS50850">
    <property type="entry name" value="MFS"/>
    <property type="match status" value="1"/>
</dbReference>
<keyword evidence="6 9" id="KW-0472">Membrane</keyword>
<dbReference type="InterPro" id="IPR036259">
    <property type="entry name" value="MFS_trans_sf"/>
</dbReference>
<dbReference type="SUPFAM" id="SSF103473">
    <property type="entry name" value="MFS general substrate transporter"/>
    <property type="match status" value="1"/>
</dbReference>
<evidence type="ECO:0000313" key="11">
    <source>
        <dbReference type="EnsemblPlants" id="ONIVA06G10320.1"/>
    </source>
</evidence>
<keyword evidence="2" id="KW-0813">Transport</keyword>
<evidence type="ECO:0000256" key="1">
    <source>
        <dbReference type="ARBA" id="ARBA00004141"/>
    </source>
</evidence>
<dbReference type="EnsemblPlants" id="ONIVA06G10320.1">
    <property type="protein sequence ID" value="ONIVA06G10320.1"/>
    <property type="gene ID" value="ONIVA06G10320"/>
</dbReference>
<keyword evidence="3 9" id="KW-0812">Transmembrane</keyword>
<dbReference type="Gramene" id="ONIVA06G10320.1">
    <property type="protein sequence ID" value="ONIVA06G10320.1"/>
    <property type="gene ID" value="ONIVA06G10320"/>
</dbReference>
<proteinExistence type="inferred from homology"/>
<feature type="transmembrane region" description="Helical" evidence="9">
    <location>
        <begin position="265"/>
        <end position="287"/>
    </location>
</feature>
<dbReference type="STRING" id="4536.A0A0E0HNA3"/>
<dbReference type="InterPro" id="IPR011701">
    <property type="entry name" value="MFS"/>
</dbReference>
<accession>A0A0E0HNA3</accession>
<evidence type="ECO:0000256" key="7">
    <source>
        <dbReference type="ARBA" id="ARBA00032043"/>
    </source>
</evidence>
<dbReference type="Proteomes" id="UP000006591">
    <property type="component" value="Chromosome 6"/>
</dbReference>
<feature type="transmembrane region" description="Helical" evidence="9">
    <location>
        <begin position="130"/>
        <end position="153"/>
    </location>
</feature>
<dbReference type="HOGENOM" id="CLU_001265_33_5_1"/>
<evidence type="ECO:0000256" key="4">
    <source>
        <dbReference type="ARBA" id="ARBA00022847"/>
    </source>
</evidence>
<reference evidence="11" key="2">
    <citation type="submission" date="2018-04" db="EMBL/GenBank/DDBJ databases">
        <title>OnivRS2 (Oryza nivara Reference Sequence Version 2).</title>
        <authorList>
            <person name="Zhang J."/>
            <person name="Kudrna D."/>
            <person name="Lee S."/>
            <person name="Talag J."/>
            <person name="Rajasekar S."/>
            <person name="Welchert J."/>
            <person name="Hsing Y.-I."/>
            <person name="Wing R.A."/>
        </authorList>
    </citation>
    <scope>NUCLEOTIDE SEQUENCE [LARGE SCALE GENOMIC DNA]</scope>
    <source>
        <strain evidence="11">SL10</strain>
    </source>
</reference>
<keyword evidence="12" id="KW-1185">Reference proteome</keyword>
<feature type="transmembrane region" description="Helical" evidence="9">
    <location>
        <begin position="396"/>
        <end position="416"/>
    </location>
</feature>
<dbReference type="PANTHER" id="PTHR24064">
    <property type="entry name" value="SOLUTE CARRIER FAMILY 22 MEMBER"/>
    <property type="match status" value="1"/>
</dbReference>
<dbReference type="OMA" id="WTSIPTI"/>
<reference evidence="11" key="1">
    <citation type="submission" date="2015-04" db="UniProtKB">
        <authorList>
            <consortium name="EnsemblPlants"/>
        </authorList>
    </citation>
    <scope>IDENTIFICATION</scope>
    <source>
        <strain evidence="11">SL10</strain>
    </source>
</reference>
<feature type="transmembrane region" description="Helical" evidence="9">
    <location>
        <begin position="173"/>
        <end position="195"/>
    </location>
</feature>
<dbReference type="AlphaFoldDB" id="A0A0E0HNA3"/>
<dbReference type="Gene3D" id="1.20.1250.20">
    <property type="entry name" value="MFS general substrate transporter like domains"/>
    <property type="match status" value="1"/>
</dbReference>
<evidence type="ECO:0000256" key="3">
    <source>
        <dbReference type="ARBA" id="ARBA00022692"/>
    </source>
</evidence>
<feature type="transmembrane region" description="Helical" evidence="9">
    <location>
        <begin position="207"/>
        <end position="229"/>
    </location>
</feature>
<dbReference type="GO" id="GO:0015293">
    <property type="term" value="F:symporter activity"/>
    <property type="evidence" value="ECO:0007669"/>
    <property type="project" value="UniProtKB-KW"/>
</dbReference>
<dbReference type="Pfam" id="PF00083">
    <property type="entry name" value="Sugar_tr"/>
    <property type="match status" value="1"/>
</dbReference>
<feature type="transmembrane region" description="Helical" evidence="9">
    <location>
        <begin position="428"/>
        <end position="448"/>
    </location>
</feature>
<protein>
    <recommendedName>
        <fullName evidence="7">H(+)/Pi cotransporter</fullName>
    </recommendedName>
</protein>
<feature type="transmembrane region" description="Helical" evidence="9">
    <location>
        <begin position="545"/>
        <end position="567"/>
    </location>
</feature>
<evidence type="ECO:0000256" key="5">
    <source>
        <dbReference type="ARBA" id="ARBA00022989"/>
    </source>
</evidence>
<feature type="transmembrane region" description="Helical" evidence="9">
    <location>
        <begin position="485"/>
        <end position="506"/>
    </location>
</feature>
<keyword evidence="4" id="KW-0769">Symport</keyword>
<dbReference type="GO" id="GO:0016020">
    <property type="term" value="C:membrane"/>
    <property type="evidence" value="ECO:0007669"/>
    <property type="project" value="UniProtKB-SubCell"/>
</dbReference>
<evidence type="ECO:0000256" key="6">
    <source>
        <dbReference type="ARBA" id="ARBA00023136"/>
    </source>
</evidence>
<feature type="transmembrane region" description="Helical" evidence="9">
    <location>
        <begin position="460"/>
        <end position="478"/>
    </location>
</feature>
<dbReference type="eggNOG" id="KOG0255">
    <property type="taxonomic scope" value="Eukaryota"/>
</dbReference>
<comment type="subcellular location">
    <subcellularLocation>
        <location evidence="1">Membrane</location>
        <topology evidence="1">Multi-pass membrane protein</topology>
    </subcellularLocation>
</comment>
<dbReference type="InterPro" id="IPR005828">
    <property type="entry name" value="MFS_sugar_transport-like"/>
</dbReference>